<dbReference type="AlphaFoldDB" id="A0A0G0W8K5"/>
<dbReference type="PROSITE" id="PS50914">
    <property type="entry name" value="BON"/>
    <property type="match status" value="1"/>
</dbReference>
<dbReference type="Gene3D" id="3.30.1340.30">
    <property type="match status" value="1"/>
</dbReference>
<protein>
    <recommendedName>
        <fullName evidence="1">BON domain-containing protein</fullName>
    </recommendedName>
</protein>
<accession>A0A0G0W8K5</accession>
<dbReference type="Proteomes" id="UP000033869">
    <property type="component" value="Unassembled WGS sequence"/>
</dbReference>
<dbReference type="InterPro" id="IPR007055">
    <property type="entry name" value="BON_dom"/>
</dbReference>
<sequence>MNNDQRYYLYFYGPYFSRLTQPDILDDEEVDTLVRDILFWDSWVDSGKVDIIVKEGIVTLKGTVQNQLEKRAAGDDAWDTPGVRDVMNEIEIEGI</sequence>
<evidence type="ECO:0000259" key="1">
    <source>
        <dbReference type="PROSITE" id="PS50914"/>
    </source>
</evidence>
<dbReference type="EMBL" id="LCBL01000002">
    <property type="protein sequence ID" value="KKS09310.1"/>
    <property type="molecule type" value="Genomic_DNA"/>
</dbReference>
<name>A0A0G0W8K5_UNCC2</name>
<evidence type="ECO:0000313" key="3">
    <source>
        <dbReference type="Proteomes" id="UP000033869"/>
    </source>
</evidence>
<feature type="domain" description="BON" evidence="1">
    <location>
        <begin position="26"/>
        <end position="94"/>
    </location>
</feature>
<dbReference type="InterPro" id="IPR051686">
    <property type="entry name" value="Lipoprotein_DolP"/>
</dbReference>
<dbReference type="PANTHER" id="PTHR34606:SF15">
    <property type="entry name" value="BON DOMAIN-CONTAINING PROTEIN"/>
    <property type="match status" value="1"/>
</dbReference>
<comment type="caution">
    <text evidence="2">The sequence shown here is derived from an EMBL/GenBank/DDBJ whole genome shotgun (WGS) entry which is preliminary data.</text>
</comment>
<evidence type="ECO:0000313" key="2">
    <source>
        <dbReference type="EMBL" id="KKS09310.1"/>
    </source>
</evidence>
<proteinExistence type="predicted"/>
<gene>
    <name evidence="2" type="ORF">UU65_C0002G0088</name>
</gene>
<dbReference type="Pfam" id="PF04972">
    <property type="entry name" value="BON"/>
    <property type="match status" value="1"/>
</dbReference>
<organism evidence="2 3">
    <name type="scientific">candidate division CPR2 bacterium GW2011_GWC1_41_48</name>
    <dbReference type="NCBI Taxonomy" id="1618344"/>
    <lineage>
        <taxon>Bacteria</taxon>
        <taxon>Bacteria division CPR2</taxon>
    </lineage>
</organism>
<dbReference type="PANTHER" id="PTHR34606">
    <property type="entry name" value="BON DOMAIN-CONTAINING PROTEIN"/>
    <property type="match status" value="1"/>
</dbReference>
<reference evidence="2 3" key="1">
    <citation type="journal article" date="2015" name="Nature">
        <title>rRNA introns, odd ribosomes, and small enigmatic genomes across a large radiation of phyla.</title>
        <authorList>
            <person name="Brown C.T."/>
            <person name="Hug L.A."/>
            <person name="Thomas B.C."/>
            <person name="Sharon I."/>
            <person name="Castelle C.J."/>
            <person name="Singh A."/>
            <person name="Wilkins M.J."/>
            <person name="Williams K.H."/>
            <person name="Banfield J.F."/>
        </authorList>
    </citation>
    <scope>NUCLEOTIDE SEQUENCE [LARGE SCALE GENOMIC DNA]</scope>
</reference>